<organism evidence="1 2">
    <name type="scientific">Sulfurospirillum multivorans (strain DM 12446 / JCM 15788 / NBRC 109480)</name>
    <dbReference type="NCBI Taxonomy" id="1150621"/>
    <lineage>
        <taxon>Bacteria</taxon>
        <taxon>Pseudomonadati</taxon>
        <taxon>Campylobacterota</taxon>
        <taxon>Epsilonproteobacteria</taxon>
        <taxon>Campylobacterales</taxon>
        <taxon>Sulfurospirillaceae</taxon>
        <taxon>Sulfurospirillum</taxon>
    </lineage>
</organism>
<dbReference type="Proteomes" id="UP000019322">
    <property type="component" value="Chromosome"/>
</dbReference>
<name>A0AA86DZX3_SULMK</name>
<gene>
    <name evidence="1" type="ORF">SMUL_1720</name>
</gene>
<accession>A0AA86DZX3</accession>
<proteinExistence type="predicted"/>
<evidence type="ECO:0000313" key="1">
    <source>
        <dbReference type="EMBL" id="AHJ12975.1"/>
    </source>
</evidence>
<dbReference type="RefSeq" id="WP_025344845.1">
    <property type="nucleotide sequence ID" value="NZ_CP007201.1"/>
</dbReference>
<dbReference type="Pfam" id="PF01906">
    <property type="entry name" value="YbjQ_1"/>
    <property type="match status" value="1"/>
</dbReference>
<sequence>MVKVVTNTDGYQVIGHVAVNKLAQPNLVKLSVKIKELFGRLNGTTREMYQGHIDDANQKADEAFDKQLKDMGADAVTQIRTNTQMFEIRSDVYILSTIEAVALKETKVE</sequence>
<protein>
    <submittedName>
        <fullName evidence="1">Uncharacterized protein</fullName>
    </submittedName>
</protein>
<dbReference type="EMBL" id="CP007201">
    <property type="protein sequence ID" value="AHJ12975.1"/>
    <property type="molecule type" value="Genomic_DNA"/>
</dbReference>
<dbReference type="InterPro" id="IPR002765">
    <property type="entry name" value="UPF0145_YbjQ-like"/>
</dbReference>
<dbReference type="AlphaFoldDB" id="A0AA86DZX3"/>
<dbReference type="KEGG" id="smul:SMUL_1720"/>
<evidence type="ECO:0000313" key="2">
    <source>
        <dbReference type="Proteomes" id="UP000019322"/>
    </source>
</evidence>
<reference evidence="1 2" key="1">
    <citation type="journal article" date="2014" name="Environ. Microbiol.">
        <title>Insights into organohalide respiration and the versatile catabolism of Sulfurospirillum multivorans gained from comparative genomics and physiological studies.</title>
        <authorList>
            <person name="Goris T."/>
            <person name="Schubert T."/>
            <person name="Gadkari J."/>
            <person name="Wubet T."/>
            <person name="Tarkka M."/>
            <person name="Buscot F."/>
            <person name="Adrian L."/>
            <person name="Diekert G."/>
        </authorList>
    </citation>
    <scope>NUCLEOTIDE SEQUENCE [LARGE SCALE GENOMIC DNA]</scope>
    <source>
        <strain evidence="2">DM 12446 / JCM 15788 / NBRC 109480</strain>
    </source>
</reference>